<dbReference type="CDD" id="cd06587">
    <property type="entry name" value="VOC"/>
    <property type="match status" value="1"/>
</dbReference>
<proteinExistence type="predicted"/>
<dbReference type="AlphaFoldDB" id="A0A2G1QRC1"/>
<keyword evidence="3" id="KW-1185">Reference proteome</keyword>
<evidence type="ECO:0000259" key="1">
    <source>
        <dbReference type="PROSITE" id="PS51819"/>
    </source>
</evidence>
<gene>
    <name evidence="2" type="ORF">CSC94_05020</name>
</gene>
<protein>
    <submittedName>
        <fullName evidence="2">Glyoxalase</fullName>
    </submittedName>
</protein>
<name>A0A2G1QRC1_9HYPH</name>
<feature type="domain" description="VOC" evidence="1">
    <location>
        <begin position="9"/>
        <end position="141"/>
    </location>
</feature>
<reference evidence="2 3" key="1">
    <citation type="submission" date="2017-10" db="EMBL/GenBank/DDBJ databases">
        <title>Sedimentibacterium mangrovi gen. nov., sp. nov., a novel member of family Phyllobacteriacea isolated from mangrove sediment.</title>
        <authorList>
            <person name="Liao H."/>
            <person name="Tian Y."/>
        </authorList>
    </citation>
    <scope>NUCLEOTIDE SEQUENCE [LARGE SCALE GENOMIC DNA]</scope>
    <source>
        <strain evidence="2 3">X9-2-2</strain>
    </source>
</reference>
<accession>A0A2G1QRC1</accession>
<dbReference type="EMBL" id="PDVP01000002">
    <property type="protein sequence ID" value="PHP68029.1"/>
    <property type="molecule type" value="Genomic_DNA"/>
</dbReference>
<dbReference type="RefSeq" id="WP_099304424.1">
    <property type="nucleotide sequence ID" value="NZ_PDVP01000002.1"/>
</dbReference>
<dbReference type="InterPro" id="IPR050383">
    <property type="entry name" value="GlyoxalaseI/FosfomycinResist"/>
</dbReference>
<dbReference type="InterPro" id="IPR004360">
    <property type="entry name" value="Glyas_Fos-R_dOase_dom"/>
</dbReference>
<comment type="caution">
    <text evidence="2">The sequence shown here is derived from an EMBL/GenBank/DDBJ whole genome shotgun (WGS) entry which is preliminary data.</text>
</comment>
<dbReference type="Proteomes" id="UP000221168">
    <property type="component" value="Unassembled WGS sequence"/>
</dbReference>
<dbReference type="InterPro" id="IPR029068">
    <property type="entry name" value="Glyas_Bleomycin-R_OHBP_Dase"/>
</dbReference>
<dbReference type="SUPFAM" id="SSF54593">
    <property type="entry name" value="Glyoxalase/Bleomycin resistance protein/Dihydroxybiphenyl dioxygenase"/>
    <property type="match status" value="1"/>
</dbReference>
<dbReference type="OrthoDB" id="9803142at2"/>
<evidence type="ECO:0000313" key="3">
    <source>
        <dbReference type="Proteomes" id="UP000221168"/>
    </source>
</evidence>
<dbReference type="Pfam" id="PF00903">
    <property type="entry name" value="Glyoxalase"/>
    <property type="match status" value="1"/>
</dbReference>
<dbReference type="Gene3D" id="3.10.180.10">
    <property type="entry name" value="2,3-Dihydroxybiphenyl 1,2-Dioxygenase, domain 1"/>
    <property type="match status" value="1"/>
</dbReference>
<dbReference type="InterPro" id="IPR037523">
    <property type="entry name" value="VOC_core"/>
</dbReference>
<dbReference type="PANTHER" id="PTHR21366:SF30">
    <property type="entry name" value="BLL2330 PROTEIN"/>
    <property type="match status" value="1"/>
</dbReference>
<sequence>MTAAPKLDRIHHVAYRCKDAKETVNWYVNNLNMDFVLAIAEDHVPSTHEPDPYMHVFLDAGGGNVLAFFELPTKPDMGRDENTPAWVQHIAFKVKDRDALIAFKEQLEKNGIDVLGVTDHSIFHSIYFFDPNGHRVELACDDPEEEAMKTKLDQVKWDMLEEWAKTKKAPKHADWLHAKELSNV</sequence>
<organism evidence="2 3">
    <name type="scientific">Zhengella mangrovi</name>
    <dbReference type="NCBI Taxonomy" id="1982044"/>
    <lineage>
        <taxon>Bacteria</taxon>
        <taxon>Pseudomonadati</taxon>
        <taxon>Pseudomonadota</taxon>
        <taxon>Alphaproteobacteria</taxon>
        <taxon>Hyphomicrobiales</taxon>
        <taxon>Notoacmeibacteraceae</taxon>
        <taxon>Zhengella</taxon>
    </lineage>
</organism>
<evidence type="ECO:0000313" key="2">
    <source>
        <dbReference type="EMBL" id="PHP68029.1"/>
    </source>
</evidence>
<dbReference type="PANTHER" id="PTHR21366">
    <property type="entry name" value="GLYOXALASE FAMILY PROTEIN"/>
    <property type="match status" value="1"/>
</dbReference>
<dbReference type="PROSITE" id="PS51819">
    <property type="entry name" value="VOC"/>
    <property type="match status" value="1"/>
</dbReference>